<gene>
    <name evidence="3" type="ORF">Ade02nite_28480</name>
</gene>
<dbReference type="RefSeq" id="WP_203762198.1">
    <property type="nucleotide sequence ID" value="NZ_BAAABO010000037.1"/>
</dbReference>
<dbReference type="Gene3D" id="2.40.10.120">
    <property type="match status" value="1"/>
</dbReference>
<evidence type="ECO:0000259" key="1">
    <source>
        <dbReference type="Pfam" id="PF19916"/>
    </source>
</evidence>
<evidence type="ECO:0000313" key="3">
    <source>
        <dbReference type="EMBL" id="GID74207.1"/>
    </source>
</evidence>
<organism evidence="3 4">
    <name type="scientific">Paractinoplanes deccanensis</name>
    <dbReference type="NCBI Taxonomy" id="113561"/>
    <lineage>
        <taxon>Bacteria</taxon>
        <taxon>Bacillati</taxon>
        <taxon>Actinomycetota</taxon>
        <taxon>Actinomycetes</taxon>
        <taxon>Micromonosporales</taxon>
        <taxon>Micromonosporaceae</taxon>
        <taxon>Paractinoplanes</taxon>
    </lineage>
</organism>
<dbReference type="SUPFAM" id="SSF50494">
    <property type="entry name" value="Trypsin-like serine proteases"/>
    <property type="match status" value="1"/>
</dbReference>
<feature type="domain" description="vWA-MoxR associated protein C-terminal" evidence="2">
    <location>
        <begin position="370"/>
        <end position="603"/>
    </location>
</feature>
<dbReference type="Pfam" id="PF20028">
    <property type="entry name" value="VMAP-C"/>
    <property type="match status" value="1"/>
</dbReference>
<dbReference type="Pfam" id="PF13365">
    <property type="entry name" value="Trypsin_2"/>
    <property type="match status" value="1"/>
</dbReference>
<reference evidence="3 4" key="1">
    <citation type="submission" date="2021-01" db="EMBL/GenBank/DDBJ databases">
        <title>Whole genome shotgun sequence of Actinoplanes deccanensis NBRC 13994.</title>
        <authorList>
            <person name="Komaki H."/>
            <person name="Tamura T."/>
        </authorList>
    </citation>
    <scope>NUCLEOTIDE SEQUENCE [LARGE SCALE GENOMIC DNA]</scope>
    <source>
        <strain evidence="3 4">NBRC 13994</strain>
    </source>
</reference>
<keyword evidence="4" id="KW-1185">Reference proteome</keyword>
<dbReference type="Proteomes" id="UP000609879">
    <property type="component" value="Unassembled WGS sequence"/>
</dbReference>
<proteinExistence type="predicted"/>
<evidence type="ECO:0008006" key="5">
    <source>
        <dbReference type="Google" id="ProtNLM"/>
    </source>
</evidence>
<sequence>MTSAFRTEPRDDAIRHLRRSLVRLETADGDAGSGFWIGPGLVMSCAHVVPGGRVTVVWQGHHLAGEVSEAVPAARGRADEPWPYPDLAVISVPRAPEHDCVWLSEQRIPLRTPLFLLGYSSVYSAELKSHSAYGTFSGSHGDEDEMWRFVGDEIAPGMSGGPVLDLDRGAVCGVIKTSREINSERGGLLVPIRGVRALTEAARAHLWRAHDRHHATSAWVVLRRGLAEGALPGDVPTLDAGEEVELLELITRLEDTPDLRALYAEAVAPATGLPPEPITDVRQLCYLLADLLPRHGEPHPLLRLVHRLAAREPKPVADALREWAVRVAARRGEYDDFERWRRDAATAHTPAGDRPSIIVQVVPTALDSTRYLLTLWVRENGKRSVKTYCDDGQGRDVAAIRALLVRLLRPLLKRLEGWASIEFVVPGDLFDEDFENLLVGRYSRLGRTNPVVIRDLERLSDDETWHAWQTRWRSLRAGTGSAEWLACDDDPSPDKLDAGLRLRPEIAVLGLARQPRQYAEDALGVALYAGVPAALWSRDTCPEHQAGGHVGECSGAGFRRTVSRLLAGCELGELPDVIQRTRNAAAAGEEPSCTGVVLLWDDPERRPEPDAPLIELA</sequence>
<evidence type="ECO:0000313" key="4">
    <source>
        <dbReference type="Proteomes" id="UP000609879"/>
    </source>
</evidence>
<dbReference type="InterPro" id="IPR045555">
    <property type="entry name" value="VMAP-M0"/>
</dbReference>
<dbReference type="EMBL" id="BOMI01000051">
    <property type="protein sequence ID" value="GID74207.1"/>
    <property type="molecule type" value="Genomic_DNA"/>
</dbReference>
<feature type="domain" description="vWA-MoxR associated protein middle region 0" evidence="1">
    <location>
        <begin position="240"/>
        <end position="342"/>
    </location>
</feature>
<name>A0ABQ3Y2J6_9ACTN</name>
<evidence type="ECO:0000259" key="2">
    <source>
        <dbReference type="Pfam" id="PF20028"/>
    </source>
</evidence>
<comment type="caution">
    <text evidence="3">The sequence shown here is derived from an EMBL/GenBank/DDBJ whole genome shotgun (WGS) entry which is preliminary data.</text>
</comment>
<protein>
    <recommendedName>
        <fullName evidence="5">Serine protease</fullName>
    </recommendedName>
</protein>
<dbReference type="InterPro" id="IPR045450">
    <property type="entry name" value="VMAP_C"/>
</dbReference>
<dbReference type="Pfam" id="PF19916">
    <property type="entry name" value="VMAP-M0"/>
    <property type="match status" value="1"/>
</dbReference>
<dbReference type="InterPro" id="IPR009003">
    <property type="entry name" value="Peptidase_S1_PA"/>
</dbReference>
<accession>A0ABQ3Y2J6</accession>